<gene>
    <name evidence="2" type="ORF">AMATHDRAFT_153840</name>
</gene>
<feature type="domain" description="AB hydrolase-1" evidence="1">
    <location>
        <begin position="35"/>
        <end position="218"/>
    </location>
</feature>
<sequence length="310" mass="34283">MPFIGIETSAGPATIAYAISTPTSTSADSVTPGIPTVVFLHSGYTSKETFLSQYEDATLRQFNLVAFDFRGLGETGGLVDYPAYSPKDTATDLYELIRLLKLPPFHVFGLSIGACVALEVASSHPELVLSLTLCSPLSPVELEDIAFGRQQIFEYWETFVKSTLDSSIKPDMDLFQDVVTGCTQLVFNVDHCPLTDGVTKLNEKYGAQNWAGSLENVQVCRKVCVDWFLNRGPLSDEQLRKISCPVSIIHCESDVAYPFEVAEELRDTLVGVGLKHVSLHQVPGPHYGCLTHPHKYVPFFFFFLILSLLY</sequence>
<name>A0A2A9NGE8_9AGAR</name>
<dbReference type="GO" id="GO:0016020">
    <property type="term" value="C:membrane"/>
    <property type="evidence" value="ECO:0007669"/>
    <property type="project" value="TreeGrafter"/>
</dbReference>
<dbReference type="PANTHER" id="PTHR43798:SF5">
    <property type="entry name" value="MONOACYLGLYCEROL LIPASE ABHD6"/>
    <property type="match status" value="1"/>
</dbReference>
<dbReference type="InterPro" id="IPR050266">
    <property type="entry name" value="AB_hydrolase_sf"/>
</dbReference>
<dbReference type="SUPFAM" id="SSF53474">
    <property type="entry name" value="alpha/beta-Hydrolases"/>
    <property type="match status" value="1"/>
</dbReference>
<proteinExistence type="predicted"/>
<dbReference type="InterPro" id="IPR029058">
    <property type="entry name" value="AB_hydrolase_fold"/>
</dbReference>
<accession>A0A2A9NGE8</accession>
<dbReference type="InterPro" id="IPR000073">
    <property type="entry name" value="AB_hydrolase_1"/>
</dbReference>
<dbReference type="GO" id="GO:0047372">
    <property type="term" value="F:monoacylglycerol lipase activity"/>
    <property type="evidence" value="ECO:0007669"/>
    <property type="project" value="TreeGrafter"/>
</dbReference>
<dbReference type="Gene3D" id="3.40.50.1820">
    <property type="entry name" value="alpha/beta hydrolase"/>
    <property type="match status" value="1"/>
</dbReference>
<dbReference type="OrthoDB" id="19657at2759"/>
<evidence type="ECO:0000313" key="3">
    <source>
        <dbReference type="Proteomes" id="UP000242287"/>
    </source>
</evidence>
<dbReference type="Pfam" id="PF00561">
    <property type="entry name" value="Abhydrolase_1"/>
    <property type="match status" value="1"/>
</dbReference>
<organism evidence="2 3">
    <name type="scientific">Amanita thiersii Skay4041</name>
    <dbReference type="NCBI Taxonomy" id="703135"/>
    <lineage>
        <taxon>Eukaryota</taxon>
        <taxon>Fungi</taxon>
        <taxon>Dikarya</taxon>
        <taxon>Basidiomycota</taxon>
        <taxon>Agaricomycotina</taxon>
        <taxon>Agaricomycetes</taxon>
        <taxon>Agaricomycetidae</taxon>
        <taxon>Agaricales</taxon>
        <taxon>Pluteineae</taxon>
        <taxon>Amanitaceae</taxon>
        <taxon>Amanita</taxon>
    </lineage>
</organism>
<dbReference type="GO" id="GO:0046464">
    <property type="term" value="P:acylglycerol catabolic process"/>
    <property type="evidence" value="ECO:0007669"/>
    <property type="project" value="TreeGrafter"/>
</dbReference>
<reference evidence="2 3" key="1">
    <citation type="submission" date="2014-02" db="EMBL/GenBank/DDBJ databases">
        <title>Transposable element dynamics among asymbiotic and ectomycorrhizal Amanita fungi.</title>
        <authorList>
            <consortium name="DOE Joint Genome Institute"/>
            <person name="Hess J."/>
            <person name="Skrede I."/>
            <person name="Wolfe B."/>
            <person name="LaButti K."/>
            <person name="Ohm R.A."/>
            <person name="Grigoriev I.V."/>
            <person name="Pringle A."/>
        </authorList>
    </citation>
    <scope>NUCLEOTIDE SEQUENCE [LARGE SCALE GENOMIC DNA]</scope>
    <source>
        <strain evidence="2 3">SKay4041</strain>
    </source>
</reference>
<keyword evidence="3" id="KW-1185">Reference proteome</keyword>
<evidence type="ECO:0000259" key="1">
    <source>
        <dbReference type="Pfam" id="PF00561"/>
    </source>
</evidence>
<dbReference type="Proteomes" id="UP000242287">
    <property type="component" value="Unassembled WGS sequence"/>
</dbReference>
<dbReference type="STRING" id="703135.A0A2A9NGE8"/>
<protein>
    <recommendedName>
        <fullName evidence="1">AB hydrolase-1 domain-containing protein</fullName>
    </recommendedName>
</protein>
<evidence type="ECO:0000313" key="2">
    <source>
        <dbReference type="EMBL" id="PFH46790.1"/>
    </source>
</evidence>
<dbReference type="EMBL" id="KZ302159">
    <property type="protein sequence ID" value="PFH46790.1"/>
    <property type="molecule type" value="Genomic_DNA"/>
</dbReference>
<dbReference type="AlphaFoldDB" id="A0A2A9NGE8"/>
<dbReference type="PANTHER" id="PTHR43798">
    <property type="entry name" value="MONOACYLGLYCEROL LIPASE"/>
    <property type="match status" value="1"/>
</dbReference>